<feature type="region of interest" description="Disordered" evidence="1">
    <location>
        <begin position="348"/>
        <end position="374"/>
    </location>
</feature>
<dbReference type="SUPFAM" id="SSF53300">
    <property type="entry name" value="vWA-like"/>
    <property type="match status" value="1"/>
</dbReference>
<feature type="transmembrane region" description="Helical" evidence="2">
    <location>
        <begin position="30"/>
        <end position="50"/>
    </location>
</feature>
<dbReference type="AlphaFoldDB" id="A0AAC9P7K1"/>
<keyword evidence="2" id="KW-1133">Transmembrane helix</keyword>
<accession>A0AAC9P7K1</accession>
<dbReference type="Proteomes" id="UP000182373">
    <property type="component" value="Chromosome"/>
</dbReference>
<dbReference type="Pfam" id="PF13519">
    <property type="entry name" value="VWA_2"/>
    <property type="match status" value="1"/>
</dbReference>
<dbReference type="InterPro" id="IPR002035">
    <property type="entry name" value="VWF_A"/>
</dbReference>
<proteinExistence type="predicted"/>
<dbReference type="InterPro" id="IPR036465">
    <property type="entry name" value="vWFA_dom_sf"/>
</dbReference>
<name>A0AAC9P7K1_9PROT</name>
<organism evidence="4 5">
    <name type="scientific">Granulibacter bethesdensis</name>
    <dbReference type="NCBI Taxonomy" id="364410"/>
    <lineage>
        <taxon>Bacteria</taxon>
        <taxon>Pseudomonadati</taxon>
        <taxon>Pseudomonadota</taxon>
        <taxon>Alphaproteobacteria</taxon>
        <taxon>Acetobacterales</taxon>
        <taxon>Acetobacteraceae</taxon>
        <taxon>Granulibacter</taxon>
    </lineage>
</organism>
<sequence length="374" mass="40952">MAQHARSATGTTLMARPRIFSWPAANDPRFWLSAGAVFLLVLAVILPRVYHTGPSYRMVAVVDITGSMNTRDQMLNGQVVSRLDKVRHDLSDFVGRLPCGSQFGLAIFTERRPYLVVEPVETCANFPALDDEITHLDWRMAWEGDSHITEGLYRSIVLAHDLNADLMFMTDGQEAPPLPWTGPPPFDGKKSIVKGLIVGVGGLTPTPIPKYDDHGRQVGYWRPQDIPAENEAAPPPPDAESREGYNPRNAPFGNVGGNASGALSAVDEKHLQSLGTITGLDYFHLGTGDLNDVAEKRMTKRPVRQLVEISWIPALLSLVALGLCYLVLPVWGAVAVWRSRAQARRRLEDRNAGRDSNKASSVAGNPASTALYRA</sequence>
<feature type="compositionally biased region" description="Polar residues" evidence="1">
    <location>
        <begin position="358"/>
        <end position="368"/>
    </location>
</feature>
<evidence type="ECO:0000256" key="1">
    <source>
        <dbReference type="SAM" id="MobiDB-lite"/>
    </source>
</evidence>
<feature type="domain" description="VWFA" evidence="3">
    <location>
        <begin position="58"/>
        <end position="173"/>
    </location>
</feature>
<protein>
    <recommendedName>
        <fullName evidence="3">VWFA domain-containing protein</fullName>
    </recommendedName>
</protein>
<dbReference type="Gene3D" id="3.40.50.410">
    <property type="entry name" value="von Willebrand factor, type A domain"/>
    <property type="match status" value="1"/>
</dbReference>
<evidence type="ECO:0000313" key="5">
    <source>
        <dbReference type="Proteomes" id="UP000182373"/>
    </source>
</evidence>
<keyword evidence="2" id="KW-0812">Transmembrane</keyword>
<feature type="region of interest" description="Disordered" evidence="1">
    <location>
        <begin position="214"/>
        <end position="253"/>
    </location>
</feature>
<evidence type="ECO:0000256" key="2">
    <source>
        <dbReference type="SAM" id="Phobius"/>
    </source>
</evidence>
<evidence type="ECO:0000313" key="4">
    <source>
        <dbReference type="EMBL" id="APH53582.1"/>
    </source>
</evidence>
<feature type="compositionally biased region" description="Basic and acidic residues" evidence="1">
    <location>
        <begin position="348"/>
        <end position="357"/>
    </location>
</feature>
<gene>
    <name evidence="4" type="ORF">GbCGDNIH9_0353</name>
</gene>
<evidence type="ECO:0000259" key="3">
    <source>
        <dbReference type="Pfam" id="PF13519"/>
    </source>
</evidence>
<keyword evidence="2" id="KW-0472">Membrane</keyword>
<reference evidence="5" key="1">
    <citation type="submission" date="2016-11" db="EMBL/GenBank/DDBJ databases">
        <title>Comparative genomic and phenotypic analysis of Granulibacter bethesdensis clinical isolates from patients with chronic granulomatous disease.</title>
        <authorList>
            <person name="Zarember K.A."/>
            <person name="Porcella S.F."/>
            <person name="Chu J."/>
            <person name="Ding L."/>
            <person name="Dahlstrom E."/>
            <person name="Barbian K."/>
            <person name="Martens C."/>
            <person name="Sykora L."/>
            <person name="Kramer S."/>
            <person name="Pettinato A.M."/>
            <person name="Hong H."/>
            <person name="Wald G."/>
            <person name="Berg L.J."/>
            <person name="Rogge L.S."/>
            <person name="Greenberg D.E."/>
            <person name="Falcone E.L."/>
            <person name="Neves J.F."/>
            <person name="Simoes M.J."/>
            <person name="Casal M."/>
            <person name="Rodriguez-Lopez F.C."/>
            <person name="Zelazny A."/>
            <person name="Gallin J.I."/>
            <person name="Holland S.M."/>
        </authorList>
    </citation>
    <scope>NUCLEOTIDE SEQUENCE [LARGE SCALE GENOMIC DNA]</scope>
    <source>
        <strain evidence="5">NIH9.1</strain>
    </source>
</reference>
<feature type="transmembrane region" description="Helical" evidence="2">
    <location>
        <begin position="306"/>
        <end position="328"/>
    </location>
</feature>
<dbReference type="EMBL" id="CP018191">
    <property type="protein sequence ID" value="APH53582.1"/>
    <property type="molecule type" value="Genomic_DNA"/>
</dbReference>